<dbReference type="EMBL" id="UHJG01000001">
    <property type="protein sequence ID" value="SUQ00295.1"/>
    <property type="molecule type" value="Genomic_DNA"/>
</dbReference>
<reference evidence="4 5" key="2">
    <citation type="submission" date="2018-06" db="EMBL/GenBank/DDBJ databases">
        <authorList>
            <consortium name="Pathogen Informatics"/>
            <person name="Doyle S."/>
        </authorList>
    </citation>
    <scope>NUCLEOTIDE SEQUENCE [LARGE SCALE GENOMIC DNA]</scope>
    <source>
        <strain evidence="4 5">NCTC10476</strain>
    </source>
</reference>
<evidence type="ECO:0000313" key="3">
    <source>
        <dbReference type="EMBL" id="CEK26307.1"/>
    </source>
</evidence>
<dbReference type="GO" id="GO:0015562">
    <property type="term" value="F:efflux transmembrane transporter activity"/>
    <property type="evidence" value="ECO:0007669"/>
    <property type="project" value="TreeGrafter"/>
</dbReference>
<reference evidence="3" key="1">
    <citation type="journal article" date="2015" name="Genome Announc.">
        <title>Complete Genome Sequence of Yersinia ruckeri Strain CSF007-82, Etiologic Agent of Red Mouth Disease in Salmonid Fish.</title>
        <authorList>
            <person name="Nelson M.C."/>
            <person name="LaPatra S.E."/>
            <person name="Welch T.J."/>
            <person name="Graf J."/>
        </authorList>
    </citation>
    <scope>NUCLEOTIDE SEQUENCE</scope>
    <source>
        <strain evidence="3">CSF007-82</strain>
    </source>
</reference>
<dbReference type="InterPro" id="IPR006143">
    <property type="entry name" value="RND_pump_MFP"/>
</dbReference>
<evidence type="ECO:0000259" key="2">
    <source>
        <dbReference type="Pfam" id="PF25876"/>
    </source>
</evidence>
<dbReference type="EMBL" id="LN681231">
    <property type="protein sequence ID" value="CEK26307.1"/>
    <property type="molecule type" value="Genomic_DNA"/>
</dbReference>
<dbReference type="RefSeq" id="WP_038245354.1">
    <property type="nucleotide sequence ID" value="NZ_CABIHT010000008.1"/>
</dbReference>
<feature type="domain" description="Multidrug resistance protein MdtA-like alpha-helical hairpin" evidence="2">
    <location>
        <begin position="101"/>
        <end position="145"/>
    </location>
</feature>
<dbReference type="Proteomes" id="UP000255169">
    <property type="component" value="Unassembled WGS sequence"/>
</dbReference>
<dbReference type="NCBIfam" id="TIGR01730">
    <property type="entry name" value="RND_mfp"/>
    <property type="match status" value="1"/>
</dbReference>
<dbReference type="eggNOG" id="COG0845">
    <property type="taxonomic scope" value="Bacteria"/>
</dbReference>
<dbReference type="GeneID" id="66878296"/>
<keyword evidence="4" id="KW-0449">Lipoprotein</keyword>
<dbReference type="PANTHER" id="PTHR30469">
    <property type="entry name" value="MULTIDRUG RESISTANCE PROTEIN MDTA"/>
    <property type="match status" value="1"/>
</dbReference>
<dbReference type="KEGG" id="yrb:UGYR_12650"/>
<dbReference type="Pfam" id="PF25876">
    <property type="entry name" value="HH_MFP_RND"/>
    <property type="match status" value="1"/>
</dbReference>
<sequence>MKIKTVVTLLITLLLTACDKPTPEVVESVRPVKIFTVEDSGQNGVRYFPARLQAGDETQLSFKRSGQLQQLLVREGERVKKGQNIAMLNTTDLTLRVRDRQSTFNLARDQFNRFNTLQGRNAISRAELDIRRAELESAQAALDIARKELSDGTITAPFDGVIANVAVRNHQVMAPGQVVATLSALDSLDVVFSVPERLFTALDIGNKDYHPMVRLNHLPDREFVAQYKEHTTSTSAGSMTFQVTLTMKRPPDLPLLSGISGSVRINTNKLTGSAHPSIIVPVEAVFNPDSSQLNDARVWVVKEDKGQLHVEERKVQVGQLTANGILITSGLADGEQIVAAGTSELRPQQLVRAWVRERGL</sequence>
<dbReference type="STRING" id="29486.UGYR_12650"/>
<name>A0A085U2M4_YERRU</name>
<organism evidence="3">
    <name type="scientific">Yersinia ruckeri</name>
    <dbReference type="NCBI Taxonomy" id="29486"/>
    <lineage>
        <taxon>Bacteria</taxon>
        <taxon>Pseudomonadati</taxon>
        <taxon>Pseudomonadota</taxon>
        <taxon>Gammaproteobacteria</taxon>
        <taxon>Enterobacterales</taxon>
        <taxon>Yersiniaceae</taxon>
        <taxon>Yersinia</taxon>
    </lineage>
</organism>
<dbReference type="AlphaFoldDB" id="A0A085U2M4"/>
<dbReference type="Gene3D" id="2.40.420.20">
    <property type="match status" value="1"/>
</dbReference>
<dbReference type="SUPFAM" id="SSF111369">
    <property type="entry name" value="HlyD-like secretion proteins"/>
    <property type="match status" value="1"/>
</dbReference>
<keyword evidence="5" id="KW-1185">Reference proteome</keyword>
<dbReference type="PANTHER" id="PTHR30469:SF20">
    <property type="entry name" value="EFFLUX RND TRANSPORTER PERIPLASMIC ADAPTOR SUBUNIT"/>
    <property type="match status" value="1"/>
</dbReference>
<dbReference type="PATRIC" id="fig|29486.44.peg.3418"/>
<evidence type="ECO:0000313" key="5">
    <source>
        <dbReference type="Proteomes" id="UP000255169"/>
    </source>
</evidence>
<dbReference type="InterPro" id="IPR058624">
    <property type="entry name" value="MdtA-like_HH"/>
</dbReference>
<proteinExistence type="inferred from homology"/>
<protein>
    <submittedName>
        <fullName evidence="3">Putative Co/Zn/Cd efflux system membrane fusion protein</fullName>
    </submittedName>
    <submittedName>
        <fullName evidence="4">Putative lipoprotein</fullName>
    </submittedName>
</protein>
<dbReference type="PROSITE" id="PS51257">
    <property type="entry name" value="PROKAR_LIPOPROTEIN"/>
    <property type="match status" value="1"/>
</dbReference>
<gene>
    <name evidence="4" type="primary">mdtE</name>
    <name evidence="3" type="ORF">CSF007_2625</name>
    <name evidence="4" type="ORF">NCTC10476_01577</name>
</gene>
<dbReference type="GO" id="GO:1990281">
    <property type="term" value="C:efflux pump complex"/>
    <property type="evidence" value="ECO:0007669"/>
    <property type="project" value="TreeGrafter"/>
</dbReference>
<evidence type="ECO:0000256" key="1">
    <source>
        <dbReference type="ARBA" id="ARBA00009477"/>
    </source>
</evidence>
<evidence type="ECO:0000313" key="4">
    <source>
        <dbReference type="EMBL" id="SUQ00295.1"/>
    </source>
</evidence>
<dbReference type="Gene3D" id="1.10.287.470">
    <property type="entry name" value="Helix hairpin bin"/>
    <property type="match status" value="1"/>
</dbReference>
<dbReference type="Gene3D" id="2.40.30.170">
    <property type="match status" value="1"/>
</dbReference>
<dbReference type="OrthoDB" id="1185083at2"/>
<accession>A0A085U2M4</accession>
<comment type="similarity">
    <text evidence="1">Belongs to the membrane fusion protein (MFP) (TC 8.A.1) family.</text>
</comment>
<dbReference type="Gene3D" id="2.40.50.100">
    <property type="match status" value="1"/>
</dbReference>